<feature type="non-terminal residue" evidence="1">
    <location>
        <position position="111"/>
    </location>
</feature>
<dbReference type="Proteomes" id="UP000837857">
    <property type="component" value="Chromosome 21"/>
</dbReference>
<accession>A0ABN8IFZ8</accession>
<reference evidence="1" key="1">
    <citation type="submission" date="2022-03" db="EMBL/GenBank/DDBJ databases">
        <authorList>
            <person name="Martin H S."/>
        </authorList>
    </citation>
    <scope>NUCLEOTIDE SEQUENCE</scope>
</reference>
<dbReference type="EMBL" id="OW152833">
    <property type="protein sequence ID" value="CAH2054954.1"/>
    <property type="molecule type" value="Genomic_DNA"/>
</dbReference>
<keyword evidence="2" id="KW-1185">Reference proteome</keyword>
<evidence type="ECO:0000313" key="2">
    <source>
        <dbReference type="Proteomes" id="UP000837857"/>
    </source>
</evidence>
<proteinExistence type="predicted"/>
<protein>
    <submittedName>
        <fullName evidence="1">Uncharacterized protein</fullName>
    </submittedName>
</protein>
<organism evidence="1 2">
    <name type="scientific">Iphiclides podalirius</name>
    <name type="common">scarce swallowtail</name>
    <dbReference type="NCBI Taxonomy" id="110791"/>
    <lineage>
        <taxon>Eukaryota</taxon>
        <taxon>Metazoa</taxon>
        <taxon>Ecdysozoa</taxon>
        <taxon>Arthropoda</taxon>
        <taxon>Hexapoda</taxon>
        <taxon>Insecta</taxon>
        <taxon>Pterygota</taxon>
        <taxon>Neoptera</taxon>
        <taxon>Endopterygota</taxon>
        <taxon>Lepidoptera</taxon>
        <taxon>Glossata</taxon>
        <taxon>Ditrysia</taxon>
        <taxon>Papilionoidea</taxon>
        <taxon>Papilionidae</taxon>
        <taxon>Papilioninae</taxon>
        <taxon>Iphiclides</taxon>
    </lineage>
</organism>
<gene>
    <name evidence="1" type="ORF">IPOD504_LOCUS8859</name>
</gene>
<name>A0ABN8IFZ8_9NEOP</name>
<sequence length="111" mass="12005">MKMMMMIREAWVTHVGRGSGDVGVGEGDGVGGGQGRLLGGRKAHGHVQLLRYGLHGGGHYLRNVTLVARMARMPHWVSRTARGYGISLMTWWLGIDNTSSDPGEAPTEYTA</sequence>
<evidence type="ECO:0000313" key="1">
    <source>
        <dbReference type="EMBL" id="CAH2054954.1"/>
    </source>
</evidence>